<dbReference type="GO" id="GO:0051781">
    <property type="term" value="P:positive regulation of cell division"/>
    <property type="evidence" value="ECO:0007669"/>
    <property type="project" value="UniProtKB-KW"/>
</dbReference>
<keyword evidence="6" id="KW-0339">Growth factor</keyword>
<keyword evidence="8" id="KW-0497">Mitogen</keyword>
<evidence type="ECO:0000313" key="12">
    <source>
        <dbReference type="Proteomes" id="UP000504640"/>
    </source>
</evidence>
<dbReference type="GO" id="GO:0005576">
    <property type="term" value="C:extracellular region"/>
    <property type="evidence" value="ECO:0007669"/>
    <property type="project" value="UniProtKB-SubCell"/>
</dbReference>
<evidence type="ECO:0000256" key="1">
    <source>
        <dbReference type="ARBA" id="ARBA00004613"/>
    </source>
</evidence>
<reference evidence="13" key="1">
    <citation type="submission" date="2025-08" db="UniProtKB">
        <authorList>
            <consortium name="RefSeq"/>
        </authorList>
    </citation>
    <scope>IDENTIFICATION</scope>
    <source>
        <tissue evidence="13">Blood</tissue>
    </source>
</reference>
<dbReference type="InterPro" id="IPR009523">
    <property type="entry name" value="Prokineticin"/>
</dbReference>
<comment type="similarity">
    <text evidence="2">Belongs to the AVIT (prokineticin) family.</text>
</comment>
<dbReference type="Gene3D" id="2.10.80.10">
    <property type="entry name" value="Lipase, subunit A"/>
    <property type="match status" value="1"/>
</dbReference>
<gene>
    <name evidence="13" type="primary">PROK1</name>
</gene>
<keyword evidence="12" id="KW-1185">Reference proteome</keyword>
<dbReference type="Pfam" id="PF06607">
    <property type="entry name" value="Prokineticin"/>
    <property type="match status" value="1"/>
</dbReference>
<evidence type="ECO:0000256" key="8">
    <source>
        <dbReference type="ARBA" id="ARBA00023246"/>
    </source>
</evidence>
<dbReference type="GO" id="GO:0008083">
    <property type="term" value="F:growth factor activity"/>
    <property type="evidence" value="ECO:0007669"/>
    <property type="project" value="UniProtKB-KW"/>
</dbReference>
<dbReference type="PANTHER" id="PTHR18821">
    <property type="entry name" value="PROKINETICIN"/>
    <property type="match status" value="1"/>
</dbReference>
<keyword evidence="4" id="KW-0037">Angiogenesis</keyword>
<name>A0A6J3FJU4_SAPAP</name>
<evidence type="ECO:0000256" key="10">
    <source>
        <dbReference type="ARBA" id="ARBA00081306"/>
    </source>
</evidence>
<comment type="subcellular location">
    <subcellularLocation>
        <location evidence="1">Secreted</location>
    </subcellularLocation>
</comment>
<evidence type="ECO:0000256" key="4">
    <source>
        <dbReference type="ARBA" id="ARBA00022657"/>
    </source>
</evidence>
<protein>
    <recommendedName>
        <fullName evidence="9">Prokineticin-1</fullName>
    </recommendedName>
    <alternativeName>
        <fullName evidence="10">Endocrine-gland-derived vascular endothelial growth factor</fullName>
    </alternativeName>
</protein>
<dbReference type="SUPFAM" id="SSF57190">
    <property type="entry name" value="Colipase-like"/>
    <property type="match status" value="2"/>
</dbReference>
<evidence type="ECO:0000256" key="6">
    <source>
        <dbReference type="ARBA" id="ARBA00023030"/>
    </source>
</evidence>
<keyword evidence="5" id="KW-0732">Signal</keyword>
<dbReference type="FunFam" id="2.10.80.10:FF:000004">
    <property type="entry name" value="Prokineticin 1"/>
    <property type="match status" value="1"/>
</dbReference>
<evidence type="ECO:0000256" key="3">
    <source>
        <dbReference type="ARBA" id="ARBA00022525"/>
    </source>
</evidence>
<accession>A0A6J3FJU4</accession>
<evidence type="ECO:0000256" key="2">
    <source>
        <dbReference type="ARBA" id="ARBA00006999"/>
    </source>
</evidence>
<evidence type="ECO:0000256" key="5">
    <source>
        <dbReference type="ARBA" id="ARBA00022729"/>
    </source>
</evidence>
<dbReference type="InterPro" id="IPR023569">
    <property type="entry name" value="Prokineticin_domain"/>
</dbReference>
<keyword evidence="7" id="KW-1015">Disulfide bond</keyword>
<evidence type="ECO:0000256" key="7">
    <source>
        <dbReference type="ARBA" id="ARBA00023157"/>
    </source>
</evidence>
<dbReference type="GO" id="GO:0001525">
    <property type="term" value="P:angiogenesis"/>
    <property type="evidence" value="ECO:0007669"/>
    <property type="project" value="UniProtKB-KW"/>
</dbReference>
<dbReference type="CTD" id="84432"/>
<dbReference type="Proteomes" id="UP000504640">
    <property type="component" value="Unplaced"/>
</dbReference>
<proteinExistence type="inferred from homology"/>
<evidence type="ECO:0000313" key="13">
    <source>
        <dbReference type="RefSeq" id="XP_032105695.1"/>
    </source>
</evidence>
<dbReference type="AlphaFoldDB" id="A0A6J3FJU4"/>
<feature type="domain" description="Prokineticin" evidence="11">
    <location>
        <begin position="66"/>
        <end position="162"/>
    </location>
</feature>
<sequence>MTSVLEKGRAETKHPQAALDPECKHLGGGGACRRAWPFQLARHKAEQEEPRGIQVGSVLPLPQVTMRGAMQVSIMLLLATVSDCAVITGACERDVQCGAGTCCAISLWLRGLRMCTPLGREGEECHPGSHKVPFFRKRQHHTCPCSPNLLCSRSLDGRYRCSTDFKNINF</sequence>
<organism evidence="12 13">
    <name type="scientific">Sapajus apella</name>
    <name type="common">Brown-capped capuchin</name>
    <name type="synonym">Cebus apella</name>
    <dbReference type="NCBI Taxonomy" id="9515"/>
    <lineage>
        <taxon>Eukaryota</taxon>
        <taxon>Metazoa</taxon>
        <taxon>Chordata</taxon>
        <taxon>Craniata</taxon>
        <taxon>Vertebrata</taxon>
        <taxon>Euteleostomi</taxon>
        <taxon>Mammalia</taxon>
        <taxon>Eutheria</taxon>
        <taxon>Euarchontoglires</taxon>
        <taxon>Primates</taxon>
        <taxon>Haplorrhini</taxon>
        <taxon>Platyrrhini</taxon>
        <taxon>Cebidae</taxon>
        <taxon>Cebinae</taxon>
        <taxon>Sapajus</taxon>
    </lineage>
</organism>
<dbReference type="PANTHER" id="PTHR18821:SF7">
    <property type="entry name" value="PROKINETICIN-1"/>
    <property type="match status" value="1"/>
</dbReference>
<keyword evidence="3" id="KW-0964">Secreted</keyword>
<dbReference type="RefSeq" id="XP_032105695.1">
    <property type="nucleotide sequence ID" value="XM_032249804.1"/>
</dbReference>
<dbReference type="GO" id="GO:0001935">
    <property type="term" value="P:endothelial cell proliferation"/>
    <property type="evidence" value="ECO:0007669"/>
    <property type="project" value="TreeGrafter"/>
</dbReference>
<dbReference type="GeneID" id="116531137"/>
<evidence type="ECO:0000259" key="11">
    <source>
        <dbReference type="Pfam" id="PF06607"/>
    </source>
</evidence>
<evidence type="ECO:0000256" key="9">
    <source>
        <dbReference type="ARBA" id="ARBA00069277"/>
    </source>
</evidence>